<dbReference type="EMBL" id="BMHA01000002">
    <property type="protein sequence ID" value="GGI04199.1"/>
    <property type="molecule type" value="Genomic_DNA"/>
</dbReference>
<dbReference type="RefSeq" id="WP_165404130.1">
    <property type="nucleotide sequence ID" value="NZ_BMHA01000002.1"/>
</dbReference>
<dbReference type="Proteomes" id="UP000650511">
    <property type="component" value="Unassembled WGS sequence"/>
</dbReference>
<keyword evidence="2" id="KW-1185">Reference proteome</keyword>
<organism evidence="1 2">
    <name type="scientific">Egicoccus halophilus</name>
    <dbReference type="NCBI Taxonomy" id="1670830"/>
    <lineage>
        <taxon>Bacteria</taxon>
        <taxon>Bacillati</taxon>
        <taxon>Actinomycetota</taxon>
        <taxon>Nitriliruptoria</taxon>
        <taxon>Egicoccales</taxon>
        <taxon>Egicoccaceae</taxon>
        <taxon>Egicoccus</taxon>
    </lineage>
</organism>
<accession>A0A8J3A6E1</accession>
<comment type="caution">
    <text evidence="1">The sequence shown here is derived from an EMBL/GenBank/DDBJ whole genome shotgun (WGS) entry which is preliminary data.</text>
</comment>
<evidence type="ECO:0000313" key="1">
    <source>
        <dbReference type="EMBL" id="GGI04199.1"/>
    </source>
</evidence>
<evidence type="ECO:0000313" key="2">
    <source>
        <dbReference type="Proteomes" id="UP000650511"/>
    </source>
</evidence>
<reference evidence="1" key="2">
    <citation type="submission" date="2020-09" db="EMBL/GenBank/DDBJ databases">
        <authorList>
            <person name="Sun Q."/>
            <person name="Zhou Y."/>
        </authorList>
    </citation>
    <scope>NUCLEOTIDE SEQUENCE</scope>
    <source>
        <strain evidence="1">CGMCC 1.14988</strain>
    </source>
</reference>
<protein>
    <submittedName>
        <fullName evidence="1">Uncharacterized protein</fullName>
    </submittedName>
</protein>
<gene>
    <name evidence="1" type="ORF">GCM10011354_07880</name>
</gene>
<dbReference type="AlphaFoldDB" id="A0A8J3A6E1"/>
<proteinExistence type="predicted"/>
<reference evidence="1" key="1">
    <citation type="journal article" date="2014" name="Int. J. Syst. Evol. Microbiol.">
        <title>Complete genome sequence of Corynebacterium casei LMG S-19264T (=DSM 44701T), isolated from a smear-ripened cheese.</title>
        <authorList>
            <consortium name="US DOE Joint Genome Institute (JGI-PGF)"/>
            <person name="Walter F."/>
            <person name="Albersmeier A."/>
            <person name="Kalinowski J."/>
            <person name="Ruckert C."/>
        </authorList>
    </citation>
    <scope>NUCLEOTIDE SEQUENCE</scope>
    <source>
        <strain evidence="1">CGMCC 1.14988</strain>
    </source>
</reference>
<name>A0A8J3A6E1_9ACTN</name>
<sequence length="54" mass="5580">MTTTTATALSTPPAAAPCPVAEVMRRVHAQLRAGTAPSFESLLAFGEPRARATV</sequence>